<name>A0A427AUM0_ENSVE</name>
<organism evidence="1 2">
    <name type="scientific">Ensete ventricosum</name>
    <name type="common">Abyssinian banana</name>
    <name type="synonym">Musa ensete</name>
    <dbReference type="NCBI Taxonomy" id="4639"/>
    <lineage>
        <taxon>Eukaryota</taxon>
        <taxon>Viridiplantae</taxon>
        <taxon>Streptophyta</taxon>
        <taxon>Embryophyta</taxon>
        <taxon>Tracheophyta</taxon>
        <taxon>Spermatophyta</taxon>
        <taxon>Magnoliopsida</taxon>
        <taxon>Liliopsida</taxon>
        <taxon>Zingiberales</taxon>
        <taxon>Musaceae</taxon>
        <taxon>Ensete</taxon>
    </lineage>
</organism>
<proteinExistence type="predicted"/>
<protein>
    <submittedName>
        <fullName evidence="1">Uncharacterized protein</fullName>
    </submittedName>
</protein>
<dbReference type="Proteomes" id="UP000287651">
    <property type="component" value="Unassembled WGS sequence"/>
</dbReference>
<comment type="caution">
    <text evidence="1">The sequence shown here is derived from an EMBL/GenBank/DDBJ whole genome shotgun (WGS) entry which is preliminary data.</text>
</comment>
<evidence type="ECO:0000313" key="2">
    <source>
        <dbReference type="Proteomes" id="UP000287651"/>
    </source>
</evidence>
<accession>A0A427AUM0</accession>
<sequence length="68" mass="7732">MEIDELLSRLVDSNRAFSRSASTDARGRLLHRARPGDARLEIGPWRLGPRLQPPRLDSPLLKVLEFLV</sequence>
<evidence type="ECO:0000313" key="1">
    <source>
        <dbReference type="EMBL" id="RRT79816.1"/>
    </source>
</evidence>
<gene>
    <name evidence="1" type="ORF">B296_00000512</name>
</gene>
<dbReference type="EMBL" id="AMZH03001303">
    <property type="protein sequence ID" value="RRT79816.1"/>
    <property type="molecule type" value="Genomic_DNA"/>
</dbReference>
<reference evidence="1 2" key="1">
    <citation type="journal article" date="2014" name="Agronomy (Basel)">
        <title>A Draft Genome Sequence for Ensete ventricosum, the Drought-Tolerant Tree Against Hunger.</title>
        <authorList>
            <person name="Harrison J."/>
            <person name="Moore K.A."/>
            <person name="Paszkiewicz K."/>
            <person name="Jones T."/>
            <person name="Grant M."/>
            <person name="Ambacheew D."/>
            <person name="Muzemil S."/>
            <person name="Studholme D.J."/>
        </authorList>
    </citation>
    <scope>NUCLEOTIDE SEQUENCE [LARGE SCALE GENOMIC DNA]</scope>
</reference>
<dbReference type="AlphaFoldDB" id="A0A427AUM0"/>